<feature type="disulfide bond" evidence="9">
    <location>
        <begin position="1624"/>
        <end position="1651"/>
    </location>
</feature>
<feature type="domain" description="Cadherin" evidence="14">
    <location>
        <begin position="831"/>
        <end position="944"/>
    </location>
</feature>
<evidence type="ECO:0000256" key="2">
    <source>
        <dbReference type="ARBA" id="ARBA00022692"/>
    </source>
</evidence>
<evidence type="ECO:0000256" key="4">
    <source>
        <dbReference type="ARBA" id="ARBA00022737"/>
    </source>
</evidence>
<dbReference type="Pfam" id="PF00028">
    <property type="entry name" value="Cadherin"/>
    <property type="match status" value="2"/>
</dbReference>
<proteinExistence type="predicted"/>
<organism evidence="15 16">
    <name type="scientific">Rotaria sordida</name>
    <dbReference type="NCBI Taxonomy" id="392033"/>
    <lineage>
        <taxon>Eukaryota</taxon>
        <taxon>Metazoa</taxon>
        <taxon>Spiralia</taxon>
        <taxon>Gnathifera</taxon>
        <taxon>Rotifera</taxon>
        <taxon>Eurotatoria</taxon>
        <taxon>Bdelloidea</taxon>
        <taxon>Philodinida</taxon>
        <taxon>Philodinidae</taxon>
        <taxon>Rotaria</taxon>
    </lineage>
</organism>
<evidence type="ECO:0000256" key="7">
    <source>
        <dbReference type="ARBA" id="ARBA00023136"/>
    </source>
</evidence>
<dbReference type="PROSITE" id="PS50268">
    <property type="entry name" value="CADHERIN_2"/>
    <property type="match status" value="7"/>
</dbReference>
<gene>
    <name evidence="15" type="ORF">JBS370_LOCUS6328</name>
</gene>
<dbReference type="InterPro" id="IPR000233">
    <property type="entry name" value="Cadherin_Y-type_LIR"/>
</dbReference>
<dbReference type="GO" id="GO:0016477">
    <property type="term" value="P:cell migration"/>
    <property type="evidence" value="ECO:0007669"/>
    <property type="project" value="TreeGrafter"/>
</dbReference>
<dbReference type="InterPro" id="IPR039808">
    <property type="entry name" value="Cadherin"/>
</dbReference>
<keyword evidence="2 10" id="KW-0812">Transmembrane</keyword>
<keyword evidence="7 12" id="KW-0472">Membrane</keyword>
<feature type="transmembrane region" description="Helical" evidence="12">
    <location>
        <begin position="75"/>
        <end position="94"/>
    </location>
</feature>
<protein>
    <recommendedName>
        <fullName evidence="17">Cadherin</fullName>
    </recommendedName>
</protein>
<dbReference type="SMART" id="SM00282">
    <property type="entry name" value="LamG"/>
    <property type="match status" value="1"/>
</dbReference>
<feature type="transmembrane region" description="Helical" evidence="12">
    <location>
        <begin position="1674"/>
        <end position="1696"/>
    </location>
</feature>
<keyword evidence="3" id="KW-0732">Signal</keyword>
<evidence type="ECO:0000313" key="15">
    <source>
        <dbReference type="EMBL" id="CAF3650591.1"/>
    </source>
</evidence>
<dbReference type="Pfam" id="PF00054">
    <property type="entry name" value="Laminin_G_1"/>
    <property type="match status" value="1"/>
</dbReference>
<feature type="domain" description="Cadherin" evidence="14">
    <location>
        <begin position="242"/>
        <end position="348"/>
    </location>
</feature>
<dbReference type="GO" id="GO:0005509">
    <property type="term" value="F:calcium ion binding"/>
    <property type="evidence" value="ECO:0007669"/>
    <property type="project" value="UniProtKB-UniRule"/>
</dbReference>
<keyword evidence="5 8" id="KW-0106">Calcium</keyword>
<dbReference type="CDD" id="cd00110">
    <property type="entry name" value="LamG"/>
    <property type="match status" value="1"/>
</dbReference>
<comment type="function">
    <text evidence="11">Cadherins are calcium-dependent cell adhesion proteins.</text>
</comment>
<feature type="domain" description="Cadherin" evidence="14">
    <location>
        <begin position="177"/>
        <end position="241"/>
    </location>
</feature>
<dbReference type="Gene3D" id="4.10.900.10">
    <property type="entry name" value="TCF3-CBD (Catenin binding domain)"/>
    <property type="match status" value="1"/>
</dbReference>
<evidence type="ECO:0008006" key="17">
    <source>
        <dbReference type="Google" id="ProtNLM"/>
    </source>
</evidence>
<feature type="domain" description="Cadherin" evidence="14">
    <location>
        <begin position="949"/>
        <end position="1062"/>
    </location>
</feature>
<dbReference type="Gene3D" id="2.60.120.200">
    <property type="match status" value="1"/>
</dbReference>
<dbReference type="SMART" id="SM00112">
    <property type="entry name" value="CA"/>
    <property type="match status" value="7"/>
</dbReference>
<dbReference type="PANTHER" id="PTHR24027">
    <property type="entry name" value="CADHERIN-23"/>
    <property type="match status" value="1"/>
</dbReference>
<sequence length="1857" mass="206566">MIHYAPQARQRISDEAIERFHVINKRPTDVEKDHLAIECNITLAPNSLNNKITSRVTIFFVIKCAMIQSDVKHRYLLIHCLFIFLIINLTSTQICQNDIPDFFYNVSFAGPLFDQSIYTITTSNFSVLSPIGTNVFTFNVQPQTNYTRPSFISTSVTGRALNITPGIITVTSNDPSFIVTSLSNGSYALVTNTFPLNYFSPYNRYLFNLIATQTYPNRPLVSSTAIVQINLENYNVHAPIFIPSNQIFSISETAIIGTRFGTVYASDADNDGIIYSISSSQFSIDSLTGVLQLQQTFQSSPASQYFVSVTASDDGTSCLPARSPCPRFSTTTIITINVTAVNKRSPQFLNQICGSTISFYESNIIGANITTLTVFDDDRGENGQISISFPSEQSRTTVSGLRNTAYSQFYMQQLTQTSTTRTAVLRTNTSFDYDAPGAARVWYLFVLATDNGTPQRQSFCSLRINLLDLNDNPPVFIMTSWNYTIYRSAFGNSNTARFLRIIASDADSGLNGMINYYIGTINVPYFTINQTTGTIILRNNIPGVFSLDVNQFPITFQVYAQDRGSPPRVSEANATVTIYYNNGNDPPPARWSDPRYEELNFPIIEKYYERYSDRPIFNDTYGFNGTIIYQLTSQTSSIMTVSSPFPNTYIPFSDAPVSKNGNIFSSGIVVTSGLHAEIQSVYLIYIRVLVNPPLIGSTTITLIDQNDQIPTFDIRSIVLSVVENESGNRIIAQIQAFDRDVDYPNNYVQYRLNGNLSDSEVNGNFFVASNGTIWTNATFDRESNKTLYHLFITAYDGAPAWDAKNNQPNTQDFQFDIQVIDVNDVPPVFINSSSITISINETTINGTGILNLTITDTDFDTILDFGILSGNLKNVFSFNLLSDNIADSSRTQYIAIGQLYVVGPLSYEITPNYTLVLFAFDTQNLATITVTINLLPQNTRAPYFNLMPGFTSYQYEVNEGTAISRLNGPVIRATDPDIPATSMVYNIVTSNNQLNLNSLYLNQANNETTIGISLPGLSRDLPFGYSTYNFSIRATDEGGLGVSSYAPISIKVVDINNNAPIPTNSPWILNESEINPSTTVIFTDYDDPAQNNTIPFRVEILSPSGFTLSGPTLNYDGRYQLTYNGILNRTITKNLTVTFNASDNKGYSAITTIPIIVGDILNTYPISDGFKTINILYVNGYMNSLRNVPLGSIYVNDLDDWFRTSRTYSIRDVSNGQLFSASQGFLSTPEALYPGSYTIHVDVTKPIASSTALSTIDLSVTGVDSEFVREAATIRIQGEYPETLIDPSLGNRLNTLRNALASFLLVTADSITILSIRPVYQYRSLYYPPLPFNEAKKQALTDVIFYVSSLKRNDIENTLNMNLPLFLPRYDIIANASGPNTCTNYICPTNTICRSTRAIQPLPYAIDANQTSFVGINIVDSADCVNSTYSTNFTNTQFGCITYTFNNSTYCPCTSLQTYAPLGPYCQVLGRTFNENGGGYAVYDGRTFSNRAPTRFSFDFAVRSPITDGLILLYGRNTTPINDFFWTAIEIYQSRLRFHFRDTILDATNTVLNASTWYHVEYQYVDSTILVSINDCQYVTTVNDTLNTYDLSNVQLYLGGLPVIGSLISGLYPSLTQVNTFSGCIRNVLSNGYYLDMNSPLLSANSNAGQCPCSLTNSCLSSVIGRTSDIIIPWYTWLIIALVLLLLSTIIALGLLTCIRMRQQQKALAGLYPDDTRDNIIDYKETAGEEDHSTYNLGVLKKPVYALTDEEIIANGGRAGMHNIGYTDTIINRRPALGDYIDEKLTEQQITSYANDTQLHYRYEGEGSIASDLSSIESIHYQDEHDFRFLYSWGPKFSRLADLYASGIDDDDNIDNA</sequence>
<dbReference type="InterPro" id="IPR013320">
    <property type="entry name" value="ConA-like_dom_sf"/>
</dbReference>
<dbReference type="PROSITE" id="PS50025">
    <property type="entry name" value="LAM_G_DOMAIN"/>
    <property type="match status" value="1"/>
</dbReference>
<evidence type="ECO:0000259" key="14">
    <source>
        <dbReference type="PROSITE" id="PS50268"/>
    </source>
</evidence>
<dbReference type="InterPro" id="IPR020894">
    <property type="entry name" value="Cadherin_CS"/>
</dbReference>
<dbReference type="GO" id="GO:0008013">
    <property type="term" value="F:beta-catenin binding"/>
    <property type="evidence" value="ECO:0007669"/>
    <property type="project" value="TreeGrafter"/>
</dbReference>
<dbReference type="EMBL" id="CAJOBD010000347">
    <property type="protein sequence ID" value="CAF3650591.1"/>
    <property type="molecule type" value="Genomic_DNA"/>
</dbReference>
<dbReference type="GO" id="GO:0016342">
    <property type="term" value="C:catenin complex"/>
    <property type="evidence" value="ECO:0007669"/>
    <property type="project" value="TreeGrafter"/>
</dbReference>
<dbReference type="Pfam" id="PF01049">
    <property type="entry name" value="CADH_Y-type_LIR"/>
    <property type="match status" value="1"/>
</dbReference>
<dbReference type="PRINTS" id="PR00205">
    <property type="entry name" value="CADHERIN"/>
</dbReference>
<evidence type="ECO:0000256" key="6">
    <source>
        <dbReference type="ARBA" id="ARBA00022989"/>
    </source>
</evidence>
<comment type="subcellular location">
    <subcellularLocation>
        <location evidence="10">Cell membrane</location>
        <topology evidence="10">Single-pass type I membrane protein</topology>
    </subcellularLocation>
    <subcellularLocation>
        <location evidence="1">Membrane</location>
        <topology evidence="1">Single-pass membrane protein</topology>
    </subcellularLocation>
</comment>
<evidence type="ECO:0000256" key="5">
    <source>
        <dbReference type="ARBA" id="ARBA00022837"/>
    </source>
</evidence>
<name>A0A818RAA4_9BILA</name>
<dbReference type="InterPro" id="IPR001791">
    <property type="entry name" value="Laminin_G"/>
</dbReference>
<keyword evidence="10" id="KW-0130">Cell adhesion</keyword>
<dbReference type="PROSITE" id="PS00232">
    <property type="entry name" value="CADHERIN_1"/>
    <property type="match status" value="1"/>
</dbReference>
<evidence type="ECO:0000256" key="3">
    <source>
        <dbReference type="ARBA" id="ARBA00022729"/>
    </source>
</evidence>
<reference evidence="15" key="1">
    <citation type="submission" date="2021-02" db="EMBL/GenBank/DDBJ databases">
        <authorList>
            <person name="Nowell W R."/>
        </authorList>
    </citation>
    <scope>NUCLEOTIDE SEQUENCE</scope>
</reference>
<evidence type="ECO:0000256" key="12">
    <source>
        <dbReference type="SAM" id="Phobius"/>
    </source>
</evidence>
<evidence type="ECO:0000256" key="8">
    <source>
        <dbReference type="PROSITE-ProRule" id="PRU00043"/>
    </source>
</evidence>
<dbReference type="GO" id="GO:0045296">
    <property type="term" value="F:cadherin binding"/>
    <property type="evidence" value="ECO:0007669"/>
    <property type="project" value="TreeGrafter"/>
</dbReference>
<feature type="domain" description="Cadherin" evidence="14">
    <location>
        <begin position="477"/>
        <end position="590"/>
    </location>
</feature>
<dbReference type="SUPFAM" id="SSF49313">
    <property type="entry name" value="Cadherin-like"/>
    <property type="match status" value="6"/>
</dbReference>
<dbReference type="InterPro" id="IPR002126">
    <property type="entry name" value="Cadherin-like_dom"/>
</dbReference>
<evidence type="ECO:0000256" key="10">
    <source>
        <dbReference type="RuleBase" id="RU003318"/>
    </source>
</evidence>
<dbReference type="Proteomes" id="UP000663836">
    <property type="component" value="Unassembled WGS sequence"/>
</dbReference>
<dbReference type="SUPFAM" id="SSF49899">
    <property type="entry name" value="Concanavalin A-like lectins/glucanases"/>
    <property type="match status" value="1"/>
</dbReference>
<dbReference type="Gene3D" id="2.60.40.60">
    <property type="entry name" value="Cadherins"/>
    <property type="match status" value="6"/>
</dbReference>
<dbReference type="GO" id="GO:0007156">
    <property type="term" value="P:homophilic cell adhesion via plasma membrane adhesion molecules"/>
    <property type="evidence" value="ECO:0007669"/>
    <property type="project" value="InterPro"/>
</dbReference>
<feature type="domain" description="Laminin G" evidence="13">
    <location>
        <begin position="1470"/>
        <end position="1651"/>
    </location>
</feature>
<keyword evidence="9" id="KW-1015">Disulfide bond</keyword>
<feature type="domain" description="Cadherin" evidence="14">
    <location>
        <begin position="361"/>
        <end position="476"/>
    </location>
</feature>
<feature type="domain" description="Cadherin" evidence="14">
    <location>
        <begin position="713"/>
        <end position="829"/>
    </location>
</feature>
<dbReference type="InterPro" id="IPR027397">
    <property type="entry name" value="Catenin-bd_sf"/>
</dbReference>
<dbReference type="CDD" id="cd11304">
    <property type="entry name" value="Cadherin_repeat"/>
    <property type="match status" value="6"/>
</dbReference>
<evidence type="ECO:0000313" key="16">
    <source>
        <dbReference type="Proteomes" id="UP000663836"/>
    </source>
</evidence>
<dbReference type="InterPro" id="IPR015919">
    <property type="entry name" value="Cadherin-like_sf"/>
</dbReference>
<evidence type="ECO:0000256" key="9">
    <source>
        <dbReference type="PROSITE-ProRule" id="PRU00122"/>
    </source>
</evidence>
<keyword evidence="6 12" id="KW-1133">Transmembrane helix</keyword>
<keyword evidence="4" id="KW-0677">Repeat</keyword>
<comment type="caution">
    <text evidence="15">The sequence shown here is derived from an EMBL/GenBank/DDBJ whole genome shotgun (WGS) entry which is preliminary data.</text>
</comment>
<accession>A0A818RAA4</accession>
<dbReference type="PANTHER" id="PTHR24027:SF422">
    <property type="entry name" value="CADHERIN DOMAIN-CONTAINING PROTEIN"/>
    <property type="match status" value="1"/>
</dbReference>
<evidence type="ECO:0000259" key="13">
    <source>
        <dbReference type="PROSITE" id="PS50025"/>
    </source>
</evidence>
<evidence type="ECO:0000256" key="11">
    <source>
        <dbReference type="RuleBase" id="RU004357"/>
    </source>
</evidence>
<evidence type="ECO:0000256" key="1">
    <source>
        <dbReference type="ARBA" id="ARBA00004167"/>
    </source>
</evidence>